<dbReference type="Pfam" id="PF05016">
    <property type="entry name" value="ParE_toxin"/>
    <property type="match status" value="1"/>
</dbReference>
<protein>
    <recommendedName>
        <fullName evidence="4">Plasmid stabilization protein</fullName>
    </recommendedName>
</protein>
<dbReference type="InterPro" id="IPR007712">
    <property type="entry name" value="RelE/ParE_toxin"/>
</dbReference>
<evidence type="ECO:0000256" key="1">
    <source>
        <dbReference type="ARBA" id="ARBA00022649"/>
    </source>
</evidence>
<keyword evidence="1" id="KW-1277">Toxin-antitoxin system</keyword>
<comment type="caution">
    <text evidence="2">The sequence shown here is derived from an EMBL/GenBank/DDBJ whole genome shotgun (WGS) entry which is preliminary data.</text>
</comment>
<name>A0A242NXN3_9GAMM</name>
<evidence type="ECO:0008006" key="4">
    <source>
        <dbReference type="Google" id="ProtNLM"/>
    </source>
</evidence>
<dbReference type="OrthoDB" id="276174at2"/>
<dbReference type="InterPro" id="IPR035093">
    <property type="entry name" value="RelE/ParE_toxin_dom_sf"/>
</dbReference>
<reference evidence="2 3" key="1">
    <citation type="submission" date="2017-03" db="EMBL/GenBank/DDBJ databases">
        <title>Comparative genomics of honeybee gut symbionts reveal geographically distinct and subgroup specific antibiotic resistance.</title>
        <authorList>
            <person name="Ludvigsen J."/>
            <person name="Porcellato D."/>
            <person name="Labee-Lund T.M."/>
            <person name="Amdam G.V."/>
            <person name="Rudi K."/>
        </authorList>
    </citation>
    <scope>NUCLEOTIDE SEQUENCE [LARGE SCALE GENOMIC DNA]</scope>
    <source>
        <strain evidence="2 3">A-4-12</strain>
    </source>
</reference>
<dbReference type="Gene3D" id="3.30.2310.20">
    <property type="entry name" value="RelE-like"/>
    <property type="match status" value="1"/>
</dbReference>
<evidence type="ECO:0000313" key="3">
    <source>
        <dbReference type="Proteomes" id="UP000194968"/>
    </source>
</evidence>
<dbReference type="AlphaFoldDB" id="A0A242NXN3"/>
<sequence length="105" mass="12557">MMAKTLIYQLKAEKDVDRAIDYYKEKSKALGNQFYNELIKAYSHISDHPAIGSNRFAYELNIPNLKTWALTDFPYIIFYIEKAEYIHIYRVLHSRQQIPSWMFES</sequence>
<dbReference type="EMBL" id="NASK01000051">
    <property type="protein sequence ID" value="OTQ53725.1"/>
    <property type="molecule type" value="Genomic_DNA"/>
</dbReference>
<organism evidence="2 3">
    <name type="scientific">Gilliamella apis</name>
    <dbReference type="NCBI Taxonomy" id="1970738"/>
    <lineage>
        <taxon>Bacteria</taxon>
        <taxon>Pseudomonadati</taxon>
        <taxon>Pseudomonadota</taxon>
        <taxon>Gammaproteobacteria</taxon>
        <taxon>Orbales</taxon>
        <taxon>Orbaceae</taxon>
        <taxon>Gilliamella</taxon>
    </lineage>
</organism>
<dbReference type="Proteomes" id="UP000194968">
    <property type="component" value="Unassembled WGS sequence"/>
</dbReference>
<proteinExistence type="predicted"/>
<gene>
    <name evidence="2" type="ORF">B6D06_00585</name>
</gene>
<accession>A0A242NXN3</accession>
<evidence type="ECO:0000313" key="2">
    <source>
        <dbReference type="EMBL" id="OTQ53725.1"/>
    </source>
</evidence>